<dbReference type="SUPFAM" id="SSF55486">
    <property type="entry name" value="Metalloproteases ('zincins'), catalytic domain"/>
    <property type="match status" value="2"/>
</dbReference>
<protein>
    <submittedName>
        <fullName evidence="10">Uncharacterized protein</fullName>
    </submittedName>
</protein>
<dbReference type="GO" id="GO:0046872">
    <property type="term" value="F:metal ion binding"/>
    <property type="evidence" value="ECO:0007669"/>
    <property type="project" value="UniProtKB-KW"/>
</dbReference>
<feature type="domain" description="Peptidase M13 C-terminal" evidence="8">
    <location>
        <begin position="1337"/>
        <end position="1550"/>
    </location>
</feature>
<dbReference type="PANTHER" id="PTHR11733:SF240">
    <property type="entry name" value="GH14155P-RELATED"/>
    <property type="match status" value="1"/>
</dbReference>
<dbReference type="InterPro" id="IPR042089">
    <property type="entry name" value="Peptidase_M13_dom_2"/>
</dbReference>
<name>A0AA36CTF8_9BILA</name>
<dbReference type="GO" id="GO:0004222">
    <property type="term" value="F:metalloendopeptidase activity"/>
    <property type="evidence" value="ECO:0007669"/>
    <property type="project" value="InterPro"/>
</dbReference>
<dbReference type="InterPro" id="IPR000718">
    <property type="entry name" value="Peptidase_M13"/>
</dbReference>
<keyword evidence="7" id="KW-0482">Metalloprotease</keyword>
<evidence type="ECO:0000256" key="7">
    <source>
        <dbReference type="ARBA" id="ARBA00023049"/>
    </source>
</evidence>
<evidence type="ECO:0000256" key="2">
    <source>
        <dbReference type="ARBA" id="ARBA00007357"/>
    </source>
</evidence>
<evidence type="ECO:0000256" key="3">
    <source>
        <dbReference type="ARBA" id="ARBA00022670"/>
    </source>
</evidence>
<dbReference type="PRINTS" id="PR00786">
    <property type="entry name" value="NEPRILYSIN"/>
</dbReference>
<keyword evidence="11" id="KW-1185">Reference proteome</keyword>
<evidence type="ECO:0000313" key="11">
    <source>
        <dbReference type="Proteomes" id="UP001177023"/>
    </source>
</evidence>
<proteinExistence type="inferred from homology"/>
<comment type="cofactor">
    <cofactor evidence="1">
        <name>Zn(2+)</name>
        <dbReference type="ChEBI" id="CHEBI:29105"/>
    </cofactor>
</comment>
<dbReference type="CDD" id="cd08662">
    <property type="entry name" value="M13"/>
    <property type="match status" value="2"/>
</dbReference>
<dbReference type="InterPro" id="IPR024079">
    <property type="entry name" value="MetalloPept_cat_dom_sf"/>
</dbReference>
<dbReference type="Gene3D" id="3.40.390.10">
    <property type="entry name" value="Collagenase (Catalytic Domain)"/>
    <property type="match status" value="2"/>
</dbReference>
<evidence type="ECO:0000256" key="1">
    <source>
        <dbReference type="ARBA" id="ARBA00001947"/>
    </source>
</evidence>
<keyword evidence="3" id="KW-0645">Protease</keyword>
<dbReference type="Gene3D" id="1.10.1380.10">
    <property type="entry name" value="Neutral endopeptidase , domain2"/>
    <property type="match status" value="2"/>
</dbReference>
<feature type="domain" description="Peptidase M13 C-terminal" evidence="8">
    <location>
        <begin position="587"/>
        <end position="800"/>
    </location>
</feature>
<dbReference type="InterPro" id="IPR008753">
    <property type="entry name" value="Peptidase_M13_N"/>
</dbReference>
<evidence type="ECO:0000256" key="4">
    <source>
        <dbReference type="ARBA" id="ARBA00022723"/>
    </source>
</evidence>
<dbReference type="EMBL" id="CATQJA010002631">
    <property type="protein sequence ID" value="CAJ0574538.1"/>
    <property type="molecule type" value="Genomic_DNA"/>
</dbReference>
<organism evidence="10 11">
    <name type="scientific">Mesorhabditis spiculigera</name>
    <dbReference type="NCBI Taxonomy" id="96644"/>
    <lineage>
        <taxon>Eukaryota</taxon>
        <taxon>Metazoa</taxon>
        <taxon>Ecdysozoa</taxon>
        <taxon>Nematoda</taxon>
        <taxon>Chromadorea</taxon>
        <taxon>Rhabditida</taxon>
        <taxon>Rhabditina</taxon>
        <taxon>Rhabditomorpha</taxon>
        <taxon>Rhabditoidea</taxon>
        <taxon>Rhabditidae</taxon>
        <taxon>Mesorhabditinae</taxon>
        <taxon>Mesorhabditis</taxon>
    </lineage>
</organism>
<evidence type="ECO:0000256" key="6">
    <source>
        <dbReference type="ARBA" id="ARBA00022833"/>
    </source>
</evidence>
<dbReference type="PROSITE" id="PS51885">
    <property type="entry name" value="NEPRILYSIN"/>
    <property type="match status" value="2"/>
</dbReference>
<dbReference type="InterPro" id="IPR018497">
    <property type="entry name" value="Peptidase_M13_C"/>
</dbReference>
<sequence length="1557" mass="173794">MRDISQAQRYFWAISRRAIFDFTTGDSDGTAPCLNAACHLMQGPTNGAPAVPTPAPIHTDNPKYGAFMDVVKLLKPLMNTTIDPCDDFYAFTCGSMDASMEMSFDVSDNDNALKMARQFRKQYYLDISPLPVKQVAWYFQACRAANLNPDSFQNGAPLVQALANLQANVPGVPFPALNQTVTNVQALSPAQLGGLVGYLAGSEGIPTLLTPFADTNWRDPHGPQPYSLFIDQPSTIYGYTYHTKAYDLFHDTFVNTIKANLRALAKVMNMPALNENKLDSDAKAMVDFEHQLILAYSTDDTTRRQYKRSYNPVTRNNVTAMFPFIDWRTFLAHTIAPAGADVYYKVVHDENYPFLLVEPGKLMQLQADFPSFDQRVVANYLYYRLVDTYAGYLPAPSGDVVRGTEGEDWEKPTLYKPTLGRPRHISPDQKRFTKTDGYTDDQVLDINCAGETTFMLPYANARAFVDNIYPTQADRDAIRYNVRQLAESILIGFRGMIDQLSWMSRSTKQGAFAKIENLVKNIAFPDWITDDKQLADYHLTLDIKQNDDYVTMAQKANAFNLQMGWLYLLRSSGSDRVDFNGPPGTTNAWYQPELNSITFPAAILRQPFYDPNWPAAMNFGSMGVIAGHELTHGFDDEGVQWDGTGGLNGWMDQMSSYYFSEMADCVVQEYSGFCPLPANYSTAACIDGAQTQGENIADNGGIHSAFRAYKAYVNLHGPDPLLPDDDLSQLTADQLFFIAFAQPWCQLPPTAQREMRQLLVDVHSPSLYRVFGTIQNFPAFKTAYNCPYNTKYAPEKHCNVWVSDVKQSTGIPAIGNDLNIPTAAPIAPRNLSVYAAYQQATDFFAASVDLTADPCNDFYKYSCGNYKGVVSFHLADEKNKAQMATKLMDPAYDPIIQSSAALKKTKQFFQACQKAAPNMANDLKTLDLVKPKVDALKAKLGADFTAVFSQINPVTVAPTPTQLADALAYLSFTLGVDTLISPMVDTNWKNPETGYYLHVDQNTAYYSKSYYQPGAFQIIQPTYLANARTLLTNFATSQNLSLDPNALTKVLTDVINFEQLLATTYSTDDTTRRQYARSWNPNAISDLNNNYPFLDWTTYFKNVPAIGALAADKMVNIIEPDQFKNLSSTLANIASPDVLVNYLYVRMVLAYQDLVPSYGQGRIVEPKEWRGLGRSRRSTQGQKNVIPLMSDVSDVDVGCAGATLDLMQFSNGRVFVDVLYPDQAAKDVIRKTAGGLISNVLNAFHGMLDALDWMDDDSKKGAYDKVLNIAKNVAFPDWITNNDQLDAYYQQLNLAADDSYYTILDKLTAFNLWAQYNQLTFTKTDRHDFLGQPGIVNAWYQPELNSITFPAGILRPPYFHPEWPASLNYGGMGLVAGHELTHGFDDEGVQWDGTGVLNGWMSTNSTIGFTTMAQCIIDEYRSFCPLKGTTYQPQCLNGQNTQGENIADNGGIHSAYRAFKTHQNLNGPDPLLNDRIFGQFNHDQLFFLNFGQVWCQEQESPAAYFRQILVDPHSPANYRVFGTIQNFPAFRSAFNCPANSAYAPADHCQVWVPTSTP</sequence>
<reference evidence="10" key="1">
    <citation type="submission" date="2023-06" db="EMBL/GenBank/DDBJ databases">
        <authorList>
            <person name="Delattre M."/>
        </authorList>
    </citation>
    <scope>NUCLEOTIDE SEQUENCE</scope>
    <source>
        <strain evidence="10">AF72</strain>
    </source>
</reference>
<dbReference type="GO" id="GO:0016485">
    <property type="term" value="P:protein processing"/>
    <property type="evidence" value="ECO:0007669"/>
    <property type="project" value="TreeGrafter"/>
</dbReference>
<dbReference type="Pfam" id="PF01431">
    <property type="entry name" value="Peptidase_M13"/>
    <property type="match status" value="2"/>
</dbReference>
<keyword evidence="6" id="KW-0862">Zinc</keyword>
<dbReference type="PANTHER" id="PTHR11733">
    <property type="entry name" value="ZINC METALLOPROTEASE FAMILY M13 NEPRILYSIN-RELATED"/>
    <property type="match status" value="1"/>
</dbReference>
<keyword evidence="5" id="KW-0378">Hydrolase</keyword>
<dbReference type="GO" id="GO:0005886">
    <property type="term" value="C:plasma membrane"/>
    <property type="evidence" value="ECO:0007669"/>
    <property type="project" value="TreeGrafter"/>
</dbReference>
<comment type="similarity">
    <text evidence="2">Belongs to the peptidase M13 family.</text>
</comment>
<gene>
    <name evidence="10" type="ORF">MSPICULIGERA_LOCUS12870</name>
</gene>
<evidence type="ECO:0000259" key="9">
    <source>
        <dbReference type="Pfam" id="PF05649"/>
    </source>
</evidence>
<feature type="non-terminal residue" evidence="10">
    <location>
        <position position="1"/>
    </location>
</feature>
<feature type="domain" description="Peptidase M13 N-terminal" evidence="9">
    <location>
        <begin position="84"/>
        <end position="525"/>
    </location>
</feature>
<comment type="caution">
    <text evidence="10">The sequence shown here is derived from an EMBL/GenBank/DDBJ whole genome shotgun (WGS) entry which is preliminary data.</text>
</comment>
<feature type="domain" description="Peptidase M13 N-terminal" evidence="9">
    <location>
        <begin position="854"/>
        <end position="1276"/>
    </location>
</feature>
<accession>A0AA36CTF8</accession>
<dbReference type="Proteomes" id="UP001177023">
    <property type="component" value="Unassembled WGS sequence"/>
</dbReference>
<dbReference type="Pfam" id="PF05649">
    <property type="entry name" value="Peptidase_M13_N"/>
    <property type="match status" value="2"/>
</dbReference>
<evidence type="ECO:0000313" key="10">
    <source>
        <dbReference type="EMBL" id="CAJ0574538.1"/>
    </source>
</evidence>
<evidence type="ECO:0000259" key="8">
    <source>
        <dbReference type="Pfam" id="PF01431"/>
    </source>
</evidence>
<keyword evidence="4" id="KW-0479">Metal-binding</keyword>
<evidence type="ECO:0000256" key="5">
    <source>
        <dbReference type="ARBA" id="ARBA00022801"/>
    </source>
</evidence>